<evidence type="ECO:0000313" key="2">
    <source>
        <dbReference type="EnsemblPlants" id="QL07p036969:mrna:CDS:1"/>
    </source>
</evidence>
<dbReference type="GO" id="GO:0004523">
    <property type="term" value="F:RNA-DNA hybrid ribonuclease activity"/>
    <property type="evidence" value="ECO:0007669"/>
    <property type="project" value="InterPro"/>
</dbReference>
<protein>
    <recommendedName>
        <fullName evidence="1">RNase H type-1 domain-containing protein</fullName>
    </recommendedName>
</protein>
<reference evidence="2" key="2">
    <citation type="submission" date="2021-01" db="UniProtKB">
        <authorList>
            <consortium name="EnsemblPlants"/>
        </authorList>
    </citation>
    <scope>IDENTIFICATION</scope>
</reference>
<dbReference type="Proteomes" id="UP000594261">
    <property type="component" value="Chromosome 7"/>
</dbReference>
<dbReference type="InterPro" id="IPR044730">
    <property type="entry name" value="RNase_H-like_dom_plant"/>
</dbReference>
<dbReference type="GO" id="GO:0003676">
    <property type="term" value="F:nucleic acid binding"/>
    <property type="evidence" value="ECO:0007669"/>
    <property type="project" value="InterPro"/>
</dbReference>
<dbReference type="InterPro" id="IPR012337">
    <property type="entry name" value="RNaseH-like_sf"/>
</dbReference>
<dbReference type="Gramene" id="QL07p036969:mrna">
    <property type="protein sequence ID" value="QL07p036969:mrna:CDS:1"/>
    <property type="gene ID" value="QL07p036969"/>
</dbReference>
<dbReference type="InterPro" id="IPR002156">
    <property type="entry name" value="RNaseH_domain"/>
</dbReference>
<dbReference type="PANTHER" id="PTHR47074:SF11">
    <property type="entry name" value="REVERSE TRANSCRIPTASE-LIKE PROTEIN"/>
    <property type="match status" value="1"/>
</dbReference>
<evidence type="ECO:0000313" key="3">
    <source>
        <dbReference type="Proteomes" id="UP000594261"/>
    </source>
</evidence>
<dbReference type="EMBL" id="LRBV02000007">
    <property type="status" value="NOT_ANNOTATED_CDS"/>
    <property type="molecule type" value="Genomic_DNA"/>
</dbReference>
<reference evidence="2 3" key="1">
    <citation type="journal article" date="2016" name="G3 (Bethesda)">
        <title>First Draft Assembly and Annotation of the Genome of a California Endemic Oak Quercus lobata Nee (Fagaceae).</title>
        <authorList>
            <person name="Sork V.L."/>
            <person name="Fitz-Gibbon S.T."/>
            <person name="Puiu D."/>
            <person name="Crepeau M."/>
            <person name="Gugger P.F."/>
            <person name="Sherman R."/>
            <person name="Stevens K."/>
            <person name="Langley C.H."/>
            <person name="Pellegrini M."/>
            <person name="Salzberg S.L."/>
        </authorList>
    </citation>
    <scope>NUCLEOTIDE SEQUENCE [LARGE SCALE GENOMIC DNA]</scope>
    <source>
        <strain evidence="2 3">cv. SW786</strain>
    </source>
</reference>
<dbReference type="SUPFAM" id="SSF53098">
    <property type="entry name" value="Ribonuclease H-like"/>
    <property type="match status" value="1"/>
</dbReference>
<accession>A0A7N2M6W5</accession>
<dbReference type="CDD" id="cd06222">
    <property type="entry name" value="RNase_H_like"/>
    <property type="match status" value="1"/>
</dbReference>
<dbReference type="Gene3D" id="3.30.420.10">
    <property type="entry name" value="Ribonuclease H-like superfamily/Ribonuclease H"/>
    <property type="match status" value="1"/>
</dbReference>
<feature type="domain" description="RNase H type-1" evidence="1">
    <location>
        <begin position="2"/>
        <end position="107"/>
    </location>
</feature>
<keyword evidence="3" id="KW-1185">Reference proteome</keyword>
<proteinExistence type="predicted"/>
<dbReference type="InParanoid" id="A0A7N2M6W5"/>
<dbReference type="Pfam" id="PF13456">
    <property type="entry name" value="RVT_3"/>
    <property type="match status" value="1"/>
</dbReference>
<dbReference type="AlphaFoldDB" id="A0A7N2M6W5"/>
<dbReference type="OMA" id="WYAKNIS"/>
<evidence type="ECO:0000259" key="1">
    <source>
        <dbReference type="Pfam" id="PF13456"/>
    </source>
</evidence>
<dbReference type="InterPro" id="IPR036397">
    <property type="entry name" value="RNaseH_sf"/>
</dbReference>
<dbReference type="InterPro" id="IPR052929">
    <property type="entry name" value="RNase_H-like_EbsB-rel"/>
</dbReference>
<dbReference type="PANTHER" id="PTHR47074">
    <property type="entry name" value="BNAC02G40300D PROTEIN"/>
    <property type="match status" value="1"/>
</dbReference>
<organism evidence="2 3">
    <name type="scientific">Quercus lobata</name>
    <name type="common">Valley oak</name>
    <dbReference type="NCBI Taxonomy" id="97700"/>
    <lineage>
        <taxon>Eukaryota</taxon>
        <taxon>Viridiplantae</taxon>
        <taxon>Streptophyta</taxon>
        <taxon>Embryophyta</taxon>
        <taxon>Tracheophyta</taxon>
        <taxon>Spermatophyta</taxon>
        <taxon>Magnoliopsida</taxon>
        <taxon>eudicotyledons</taxon>
        <taxon>Gunneridae</taxon>
        <taxon>Pentapetalae</taxon>
        <taxon>rosids</taxon>
        <taxon>fabids</taxon>
        <taxon>Fagales</taxon>
        <taxon>Fagaceae</taxon>
        <taxon>Quercus</taxon>
    </lineage>
</organism>
<dbReference type="EnsemblPlants" id="QL07p036969:mrna">
    <property type="protein sequence ID" value="QL07p036969:mrna:CDS:1"/>
    <property type="gene ID" value="QL07p036969"/>
</dbReference>
<name>A0A7N2M6W5_QUELO</name>
<sequence length="139" mass="15376">MAVIIRNEKDEVMGAKSAKGPWVTDSLEAEALACRTALEFAVDIGLSDIVIEGDCVQVINAIKADRGNLSQLGHVIEDIQVLISGLRWVKVRWVKRSANLVAHSLAWYAKNISNDVIWLEDDPPPTLEPLFHDCLAIME</sequence>